<dbReference type="STRING" id="1777143.AWB82_03174"/>
<keyword evidence="2" id="KW-1185">Reference proteome</keyword>
<proteinExistence type="predicted"/>
<reference evidence="1" key="1">
    <citation type="submission" date="2016-01" db="EMBL/GenBank/DDBJ databases">
        <authorList>
            <person name="Peeters C."/>
        </authorList>
    </citation>
    <scope>NUCLEOTIDE SEQUENCE [LARGE SCALE GENOMIC DNA]</scope>
    <source>
        <strain evidence="1">LMG 29325</strain>
    </source>
</reference>
<dbReference type="EMBL" id="FCOJ02000020">
    <property type="protein sequence ID" value="SAK62491.1"/>
    <property type="molecule type" value="Genomic_DNA"/>
</dbReference>
<protein>
    <submittedName>
        <fullName evidence="1">Uncharacterized protein</fullName>
    </submittedName>
</protein>
<evidence type="ECO:0000313" key="1">
    <source>
        <dbReference type="EMBL" id="SAK62491.1"/>
    </source>
</evidence>
<evidence type="ECO:0000313" key="2">
    <source>
        <dbReference type="Proteomes" id="UP000054596"/>
    </source>
</evidence>
<comment type="caution">
    <text evidence="1">The sequence shown here is derived from an EMBL/GenBank/DDBJ whole genome shotgun (WGS) entry which is preliminary data.</text>
</comment>
<gene>
    <name evidence="1" type="ORF">AWB82_03174</name>
</gene>
<sequence length="78" mass="8648">MDVEVESAALVQANRDINDGKARIQRQREIIYELSSDGHDTQAALRLLMTLEDTLGAMIEHRTLIMARIAQRKNGAGG</sequence>
<dbReference type="Proteomes" id="UP000054596">
    <property type="component" value="Unassembled WGS sequence"/>
</dbReference>
<dbReference type="RefSeq" id="WP_086968701.1">
    <property type="nucleotide sequence ID" value="NZ_FCOJ02000020.1"/>
</dbReference>
<accession>A0A158AWV1</accession>
<organism evidence="1 2">
    <name type="scientific">Caballeronia glebae</name>
    <dbReference type="NCBI Taxonomy" id="1777143"/>
    <lineage>
        <taxon>Bacteria</taxon>
        <taxon>Pseudomonadati</taxon>
        <taxon>Pseudomonadota</taxon>
        <taxon>Betaproteobacteria</taxon>
        <taxon>Burkholderiales</taxon>
        <taxon>Burkholderiaceae</taxon>
        <taxon>Caballeronia</taxon>
    </lineage>
</organism>
<dbReference type="OrthoDB" id="9135461at2"/>
<dbReference type="AlphaFoldDB" id="A0A158AWV1"/>
<name>A0A158AWV1_9BURK</name>